<evidence type="ECO:0000256" key="5">
    <source>
        <dbReference type="ARBA" id="ARBA00022846"/>
    </source>
</evidence>
<evidence type="ECO:0000256" key="11">
    <source>
        <dbReference type="SAM" id="MobiDB-lite"/>
    </source>
</evidence>
<keyword evidence="4" id="KW-0963">Cytoplasm</keyword>
<dbReference type="InterPro" id="IPR056292">
    <property type="entry name" value="DRC7_C"/>
</dbReference>
<dbReference type="AlphaFoldDB" id="A0A1R2CIK3"/>
<keyword evidence="7" id="KW-0969">Cilium</keyword>
<evidence type="ECO:0000256" key="4">
    <source>
        <dbReference type="ARBA" id="ARBA00022490"/>
    </source>
</evidence>
<evidence type="ECO:0000256" key="9">
    <source>
        <dbReference type="ARBA" id="ARBA00023273"/>
    </source>
</evidence>
<organism evidence="14 15">
    <name type="scientific">Stentor coeruleus</name>
    <dbReference type="NCBI Taxonomy" id="5963"/>
    <lineage>
        <taxon>Eukaryota</taxon>
        <taxon>Sar</taxon>
        <taxon>Alveolata</taxon>
        <taxon>Ciliophora</taxon>
        <taxon>Postciliodesmatophora</taxon>
        <taxon>Heterotrichea</taxon>
        <taxon>Heterotrichida</taxon>
        <taxon>Stentoridae</taxon>
        <taxon>Stentor</taxon>
    </lineage>
</organism>
<evidence type="ECO:0000256" key="3">
    <source>
        <dbReference type="ARBA" id="ARBA00010738"/>
    </source>
</evidence>
<dbReference type="OrthoDB" id="10262874at2759"/>
<evidence type="ECO:0000256" key="7">
    <source>
        <dbReference type="ARBA" id="ARBA00023069"/>
    </source>
</evidence>
<dbReference type="Gene3D" id="3.10.620.30">
    <property type="match status" value="1"/>
</dbReference>
<feature type="domain" description="Dynein regulatory complex subunit 7 MORN" evidence="12">
    <location>
        <begin position="391"/>
        <end position="591"/>
    </location>
</feature>
<keyword evidence="9" id="KW-0966">Cell projection</keyword>
<dbReference type="EMBL" id="MPUH01000139">
    <property type="protein sequence ID" value="OMJ88862.1"/>
    <property type="molecule type" value="Genomic_DNA"/>
</dbReference>
<feature type="coiled-coil region" evidence="10">
    <location>
        <begin position="738"/>
        <end position="808"/>
    </location>
</feature>
<reference evidence="14 15" key="1">
    <citation type="submission" date="2016-11" db="EMBL/GenBank/DDBJ databases">
        <title>The macronuclear genome of Stentor coeruleus: a giant cell with tiny introns.</title>
        <authorList>
            <person name="Slabodnick M."/>
            <person name="Ruby J.G."/>
            <person name="Reiff S.B."/>
            <person name="Swart E.C."/>
            <person name="Gosai S."/>
            <person name="Prabakaran S."/>
            <person name="Witkowska E."/>
            <person name="Larue G.E."/>
            <person name="Fisher S."/>
            <person name="Freeman R.M."/>
            <person name="Gunawardena J."/>
            <person name="Chu W."/>
            <person name="Stover N.A."/>
            <person name="Gregory B.D."/>
            <person name="Nowacki M."/>
            <person name="Derisi J."/>
            <person name="Roy S.W."/>
            <person name="Marshall W.F."/>
            <person name="Sood P."/>
        </authorList>
    </citation>
    <scope>NUCLEOTIDE SEQUENCE [LARGE SCALE GENOMIC DNA]</scope>
    <source>
        <strain evidence="14">WM001</strain>
    </source>
</reference>
<evidence type="ECO:0000256" key="10">
    <source>
        <dbReference type="SAM" id="Coils"/>
    </source>
</evidence>
<dbReference type="InterPro" id="IPR033551">
    <property type="entry name" value="DRC7/lobo"/>
</dbReference>
<dbReference type="Pfam" id="PF24671">
    <property type="entry name" value="DRC7_C"/>
    <property type="match status" value="1"/>
</dbReference>
<dbReference type="PANTHER" id="PTHR35249:SF2">
    <property type="entry name" value="DYNEIN REGULATORY COMPLEX SUBUNIT 7"/>
    <property type="match status" value="1"/>
</dbReference>
<feature type="domain" description="Dynein regulatory complex subunit 7 C-terminal" evidence="13">
    <location>
        <begin position="716"/>
        <end position="822"/>
    </location>
</feature>
<protein>
    <submittedName>
        <fullName evidence="14">Uncharacterized protein</fullName>
    </submittedName>
</protein>
<accession>A0A1R2CIK3</accession>
<evidence type="ECO:0000259" key="12">
    <source>
        <dbReference type="Pfam" id="PF24667"/>
    </source>
</evidence>
<evidence type="ECO:0000256" key="6">
    <source>
        <dbReference type="ARBA" id="ARBA00023054"/>
    </source>
</evidence>
<keyword evidence="6 10" id="KW-0175">Coiled coil</keyword>
<evidence type="ECO:0000259" key="13">
    <source>
        <dbReference type="Pfam" id="PF24671"/>
    </source>
</evidence>
<name>A0A1R2CIK3_9CILI</name>
<dbReference type="SUPFAM" id="SSF54001">
    <property type="entry name" value="Cysteine proteinases"/>
    <property type="match status" value="1"/>
</dbReference>
<keyword evidence="5" id="KW-0282">Flagellum</keyword>
<evidence type="ECO:0000256" key="1">
    <source>
        <dbReference type="ARBA" id="ARBA00004230"/>
    </source>
</evidence>
<evidence type="ECO:0000313" key="14">
    <source>
        <dbReference type="EMBL" id="OMJ88862.1"/>
    </source>
</evidence>
<dbReference type="GO" id="GO:0048870">
    <property type="term" value="P:cell motility"/>
    <property type="evidence" value="ECO:0007669"/>
    <property type="project" value="TreeGrafter"/>
</dbReference>
<dbReference type="InterPro" id="IPR038765">
    <property type="entry name" value="Papain-like_cys_pep_sf"/>
</dbReference>
<keyword evidence="8" id="KW-0206">Cytoskeleton</keyword>
<comment type="subcellular location">
    <subcellularLocation>
        <location evidence="1">Cell projection</location>
        <location evidence="1">Cilium</location>
        <location evidence="1">Flagellum</location>
    </subcellularLocation>
    <subcellularLocation>
        <location evidence="2">Cytoplasm</location>
        <location evidence="2">Cytoskeleton</location>
        <location evidence="2">Cilium axoneme</location>
    </subcellularLocation>
</comment>
<feature type="region of interest" description="Disordered" evidence="11">
    <location>
        <begin position="330"/>
        <end position="354"/>
    </location>
</feature>
<keyword evidence="15" id="KW-1185">Reference proteome</keyword>
<sequence>MDTSKSEQRSLISQKSVKCSKFSKRDDIPLCFLENTPKESLVLEHVKDLERQFRLSYRHDANRPLLLYPKNECGTEKFICTTMRTTQMAFLELYDWQQAAEFIANFLEYEELNPPDQFPECIPAPSNVLAWQYGDCFDFAIVLCSILRGAGYDAYCVHGRAPKEITTRDQTRTKCPLEIKENEMPDTTELPEQKDDKEFEIPIKPPLISEFVKSQQEKEEQERERKRLIEMTIDDDAPEIQPPDIMKDKRLHCWVLVMEGGRGVTESFFIEPTTGKSFPLTRSLYENVEFVWNDQNFWIHLYPNLTVDAVDFELYSDKWEHVMLPPIDKKKDKKKDDKDEEGEEGGDDRKMNSEELGTDGYVRIIDHVLDLPPSWCPKLRIDREVFAKKCPMGEKTLFYEKCKVEYYAEYSQYDGLIMCLTYYHDYKRHIVKEIRWIYKGRNDNLIIRRRFPLEYKTVEDYAPGCSYHWKQIVEIDGKSKIVIFYPTRYNDGLIRREEIFKHKTREFFQDRDDYMIYRSWKVISKETTSTRDLILGDYVIVHMTQKYDRNPNLPAGGKIEKIVYDIAKKKHIVYYHYEPGSIKRNVVEYPRDVLNSLGKVSDGQETEKIDEVRQQKLQHFNEMEKACFTGIKNQESSLHQDEENYSNQEEGWAKFKKKNDVFGVLQDGLIVKSIYDKARENIKEVEKEKEEDKIAEITSIDYLTPVLKELGYESKQLNSSEAQEVENKVMSLLKERLLHRANIIKNSLEKEKKLLQEEMNRFSKKGDHATPDDRKRYEDLYQEMSFKIEILEQRVARHEEQALKKYAEMSLKLKNESILAALHTYHKKE</sequence>
<dbReference type="Proteomes" id="UP000187209">
    <property type="component" value="Unassembled WGS sequence"/>
</dbReference>
<dbReference type="GO" id="GO:0031514">
    <property type="term" value="C:motile cilium"/>
    <property type="evidence" value="ECO:0007669"/>
    <property type="project" value="UniProtKB-SubCell"/>
</dbReference>
<evidence type="ECO:0000256" key="8">
    <source>
        <dbReference type="ARBA" id="ARBA00023212"/>
    </source>
</evidence>
<gene>
    <name evidence="14" type="ORF">SteCoe_9061</name>
</gene>
<dbReference type="InterPro" id="IPR056291">
    <property type="entry name" value="MORN_DRC7"/>
</dbReference>
<dbReference type="PANTHER" id="PTHR35249">
    <property type="entry name" value="DYNEIN REGULATORY COMPLEX SUBUNIT 7"/>
    <property type="match status" value="1"/>
</dbReference>
<proteinExistence type="inferred from homology"/>
<dbReference type="GO" id="GO:0005930">
    <property type="term" value="C:axoneme"/>
    <property type="evidence" value="ECO:0007669"/>
    <property type="project" value="UniProtKB-SubCell"/>
</dbReference>
<dbReference type="Pfam" id="PF24667">
    <property type="entry name" value="MORN_DRC7"/>
    <property type="match status" value="1"/>
</dbReference>
<evidence type="ECO:0000313" key="15">
    <source>
        <dbReference type="Proteomes" id="UP000187209"/>
    </source>
</evidence>
<comment type="similarity">
    <text evidence="3">Belongs to the DRC7 family.</text>
</comment>
<evidence type="ECO:0000256" key="2">
    <source>
        <dbReference type="ARBA" id="ARBA00004430"/>
    </source>
</evidence>
<comment type="caution">
    <text evidence="14">The sequence shown here is derived from an EMBL/GenBank/DDBJ whole genome shotgun (WGS) entry which is preliminary data.</text>
</comment>